<evidence type="ECO:0000256" key="1">
    <source>
        <dbReference type="SAM" id="MobiDB-lite"/>
    </source>
</evidence>
<comment type="caution">
    <text evidence="3">The sequence shown here is derived from an EMBL/GenBank/DDBJ whole genome shotgun (WGS) entry which is preliminary data.</text>
</comment>
<feature type="compositionally biased region" description="Low complexity" evidence="1">
    <location>
        <begin position="112"/>
        <end position="121"/>
    </location>
</feature>
<evidence type="ECO:0000313" key="3">
    <source>
        <dbReference type="EMBL" id="MEQ6290365.1"/>
    </source>
</evidence>
<protein>
    <submittedName>
        <fullName evidence="3">Uncharacterized protein</fullName>
    </submittedName>
</protein>
<evidence type="ECO:0000313" key="4">
    <source>
        <dbReference type="Proteomes" id="UP001433638"/>
    </source>
</evidence>
<dbReference type="SUPFAM" id="SSF81585">
    <property type="entry name" value="PsbU/PolX domain-like"/>
    <property type="match status" value="1"/>
</dbReference>
<feature type="chain" id="PRO_5045767525" evidence="2">
    <location>
        <begin position="20"/>
        <end position="146"/>
    </location>
</feature>
<organism evidence="3 4">
    <name type="scientific">Vogesella oryzagri</name>
    <dbReference type="NCBI Taxonomy" id="3160864"/>
    <lineage>
        <taxon>Bacteria</taxon>
        <taxon>Pseudomonadati</taxon>
        <taxon>Pseudomonadota</taxon>
        <taxon>Betaproteobacteria</taxon>
        <taxon>Neisseriales</taxon>
        <taxon>Chromobacteriaceae</taxon>
        <taxon>Vogesella</taxon>
    </lineage>
</organism>
<sequence length="146" mass="14747">MRKSLLTLALLALTGQTMALELNTATVAELVDAGFSLADAQTIYDATHPPSGTPVTFTSSKQLFSLPGITQGDLNRVRAKLTIDGQRVTTRSGTAPAIPGVSPAIPAKKATLTDTPTTTDDNPGNKGGNKGGNGGGNKGGNGKGNS</sequence>
<keyword evidence="2" id="KW-0732">Signal</keyword>
<dbReference type="Proteomes" id="UP001433638">
    <property type="component" value="Unassembled WGS sequence"/>
</dbReference>
<proteinExistence type="predicted"/>
<dbReference type="EMBL" id="JBEFLD010000003">
    <property type="protein sequence ID" value="MEQ6290365.1"/>
    <property type="molecule type" value="Genomic_DNA"/>
</dbReference>
<feature type="compositionally biased region" description="Gly residues" evidence="1">
    <location>
        <begin position="125"/>
        <end position="146"/>
    </location>
</feature>
<evidence type="ECO:0000256" key="2">
    <source>
        <dbReference type="SAM" id="SignalP"/>
    </source>
</evidence>
<feature type="region of interest" description="Disordered" evidence="1">
    <location>
        <begin position="88"/>
        <end position="146"/>
    </location>
</feature>
<gene>
    <name evidence="3" type="ORF">ABNW52_07035</name>
</gene>
<feature type="signal peptide" evidence="2">
    <location>
        <begin position="1"/>
        <end position="19"/>
    </location>
</feature>
<keyword evidence="4" id="KW-1185">Reference proteome</keyword>
<dbReference type="RefSeq" id="WP_349585795.1">
    <property type="nucleotide sequence ID" value="NZ_JBEFLD010000003.1"/>
</dbReference>
<name>A0ABV1M4U0_9NEIS</name>
<accession>A0ABV1M4U0</accession>
<reference evidence="3" key="1">
    <citation type="submission" date="2024-06" db="EMBL/GenBank/DDBJ databases">
        <title>Genome sequence of Vogesella sp. MAHUQ-64.</title>
        <authorList>
            <person name="Huq M.A."/>
        </authorList>
    </citation>
    <scope>NUCLEOTIDE SEQUENCE</scope>
    <source>
        <strain evidence="3">MAHUQ-64</strain>
    </source>
</reference>